<protein>
    <submittedName>
        <fullName evidence="1">Uncharacterized protein</fullName>
    </submittedName>
</protein>
<dbReference type="EMBL" id="JACHJI010000021">
    <property type="protein sequence ID" value="MBB4902986.1"/>
    <property type="molecule type" value="Genomic_DNA"/>
</dbReference>
<reference evidence="1 2" key="1">
    <citation type="submission" date="2020-08" db="EMBL/GenBank/DDBJ databases">
        <title>Genomic Encyclopedia of Type Strains, Phase III (KMG-III): the genomes of soil and plant-associated and newly described type strains.</title>
        <authorList>
            <person name="Whitman W."/>
        </authorList>
    </citation>
    <scope>NUCLEOTIDE SEQUENCE [LARGE SCALE GENOMIC DNA]</scope>
    <source>
        <strain evidence="1 2">CECT 3273</strain>
    </source>
</reference>
<dbReference type="RefSeq" id="WP_184828696.1">
    <property type="nucleotide sequence ID" value="NZ_BMTK01000029.1"/>
</dbReference>
<proteinExistence type="predicted"/>
<sequence length="48" mass="5257">MGDRTEALVPDDPVRGRWRAVDGTGETILSAVPVADADDDIDRMITMR</sequence>
<organism evidence="1 2">
    <name type="scientific">Streptomyces griseomycini</name>
    <dbReference type="NCBI Taxonomy" id="66895"/>
    <lineage>
        <taxon>Bacteria</taxon>
        <taxon>Bacillati</taxon>
        <taxon>Actinomycetota</taxon>
        <taxon>Actinomycetes</taxon>
        <taxon>Kitasatosporales</taxon>
        <taxon>Streptomycetaceae</taxon>
        <taxon>Streptomyces</taxon>
    </lineage>
</organism>
<keyword evidence="2" id="KW-1185">Reference proteome</keyword>
<gene>
    <name evidence="1" type="ORF">FHS37_007083</name>
</gene>
<evidence type="ECO:0000313" key="2">
    <source>
        <dbReference type="Proteomes" id="UP000579523"/>
    </source>
</evidence>
<evidence type="ECO:0000313" key="1">
    <source>
        <dbReference type="EMBL" id="MBB4902986.1"/>
    </source>
</evidence>
<comment type="caution">
    <text evidence="1">The sequence shown here is derived from an EMBL/GenBank/DDBJ whole genome shotgun (WGS) entry which is preliminary data.</text>
</comment>
<dbReference type="Proteomes" id="UP000579523">
    <property type="component" value="Unassembled WGS sequence"/>
</dbReference>
<accession>A0A7W7VAG9</accession>
<name>A0A7W7VAG9_9ACTN</name>
<dbReference type="AlphaFoldDB" id="A0A7W7VAG9"/>